<feature type="region of interest" description="Disordered" evidence="1">
    <location>
        <begin position="26"/>
        <end position="81"/>
    </location>
</feature>
<accession>A0A0G4H428</accession>
<evidence type="ECO:0000313" key="2">
    <source>
        <dbReference type="EMBL" id="CEM38486.1"/>
    </source>
</evidence>
<gene>
    <name evidence="2" type="ORF">Cvel_24621</name>
</gene>
<feature type="compositionally biased region" description="Low complexity" evidence="1">
    <location>
        <begin position="122"/>
        <end position="133"/>
    </location>
</feature>
<organism evidence="2">
    <name type="scientific">Chromera velia CCMP2878</name>
    <dbReference type="NCBI Taxonomy" id="1169474"/>
    <lineage>
        <taxon>Eukaryota</taxon>
        <taxon>Sar</taxon>
        <taxon>Alveolata</taxon>
        <taxon>Colpodellida</taxon>
        <taxon>Chromeraceae</taxon>
        <taxon>Chromera</taxon>
    </lineage>
</organism>
<dbReference type="VEuPathDB" id="CryptoDB:Cvel_24621"/>
<feature type="compositionally biased region" description="Basic and acidic residues" evidence="1">
    <location>
        <begin position="26"/>
        <end position="37"/>
    </location>
</feature>
<dbReference type="EMBL" id="CDMZ01001858">
    <property type="protein sequence ID" value="CEM38486.1"/>
    <property type="molecule type" value="Genomic_DNA"/>
</dbReference>
<name>A0A0G4H428_9ALVE</name>
<reference evidence="2" key="1">
    <citation type="submission" date="2014-11" db="EMBL/GenBank/DDBJ databases">
        <authorList>
            <person name="Otto D Thomas"/>
            <person name="Naeem Raeece"/>
        </authorList>
    </citation>
    <scope>NUCLEOTIDE SEQUENCE</scope>
</reference>
<proteinExistence type="predicted"/>
<dbReference type="AlphaFoldDB" id="A0A0G4H428"/>
<evidence type="ECO:0000256" key="1">
    <source>
        <dbReference type="SAM" id="MobiDB-lite"/>
    </source>
</evidence>
<feature type="region of interest" description="Disordered" evidence="1">
    <location>
        <begin position="110"/>
        <end position="133"/>
    </location>
</feature>
<sequence>MLLNLNSLSWDDIRPHLDWFAAIEEKEKGGEGGREKAGCSSNPKGGHRENHRGRQRENRNTRGSSRQGSSGNSSQGGQHPVCYTFGRKHEGECWAKKKNIECKDCGEKGYYAGAPVCKKKGGSSSLSEGGKGD</sequence>
<protein>
    <submittedName>
        <fullName evidence="2">Uncharacterized protein</fullName>
    </submittedName>
</protein>
<feature type="compositionally biased region" description="Low complexity" evidence="1">
    <location>
        <begin position="61"/>
        <end position="78"/>
    </location>
</feature>
<dbReference type="PhylomeDB" id="A0A0G4H428"/>